<name>A0ABX0GTZ4_9ACTN</name>
<feature type="chain" id="PRO_5045813893" description="DUF1906 domain-containing protein" evidence="1">
    <location>
        <begin position="33"/>
        <end position="355"/>
    </location>
</feature>
<accession>A0ABX0GTZ4</accession>
<gene>
    <name evidence="2" type="ORF">G9H71_04940</name>
</gene>
<dbReference type="EMBL" id="JAANNP010000001">
    <property type="protein sequence ID" value="NHC13124.1"/>
    <property type="molecule type" value="Genomic_DNA"/>
</dbReference>
<evidence type="ECO:0000256" key="1">
    <source>
        <dbReference type="SAM" id="SignalP"/>
    </source>
</evidence>
<organism evidence="2 3">
    <name type="scientific">Motilibacter deserti</name>
    <dbReference type="NCBI Taxonomy" id="2714956"/>
    <lineage>
        <taxon>Bacteria</taxon>
        <taxon>Bacillati</taxon>
        <taxon>Actinomycetota</taxon>
        <taxon>Actinomycetes</taxon>
        <taxon>Motilibacterales</taxon>
        <taxon>Motilibacteraceae</taxon>
        <taxon>Motilibacter</taxon>
    </lineage>
</organism>
<evidence type="ECO:0000313" key="2">
    <source>
        <dbReference type="EMBL" id="NHC13124.1"/>
    </source>
</evidence>
<dbReference type="RefSeq" id="WP_166278642.1">
    <property type="nucleotide sequence ID" value="NZ_JAANNP010000001.1"/>
</dbReference>
<comment type="caution">
    <text evidence="2">The sequence shown here is derived from an EMBL/GenBank/DDBJ whole genome shotgun (WGS) entry which is preliminary data.</text>
</comment>
<evidence type="ECO:0008006" key="4">
    <source>
        <dbReference type="Google" id="ProtNLM"/>
    </source>
</evidence>
<sequence>MPRSTLRSYALRAGLAAALVAPLAASPGTASAAGLRPVAVPGTVGVDVSKEQTGDALPDASRARFGVVNVNGGNFGLVNGDFARQWSWAKSLPGAPQLYLTPANPGPGGVYWGKGGPKACNGGNTVGCAYDYGWVGARQAVAWARAGGLASGQKAQWWIDIEDDATWNDARPDLNAAVLRGVRDALRASGTASSVGVYVLAAHWRSLVAPTAARQKQAADLAALPVWAVAGGAATSGQARRRCSEPSSTGGTGPVVLAQSFAEPGEISVDIVCPVKPVGSVRVTRAGVAALRGTALPGTKVSLTVSQRGRAARTVRATAGATGSWAVNVRSLAPKAGGTVRVSGSSRTVTLLPAR</sequence>
<reference evidence="2 3" key="1">
    <citation type="submission" date="2020-03" db="EMBL/GenBank/DDBJ databases">
        <title>Two novel Motilibacter sp.</title>
        <authorList>
            <person name="Liu S."/>
        </authorList>
    </citation>
    <scope>NUCLEOTIDE SEQUENCE [LARGE SCALE GENOMIC DNA]</scope>
    <source>
        <strain evidence="2 3">E257</strain>
    </source>
</reference>
<protein>
    <recommendedName>
        <fullName evidence="4">DUF1906 domain-containing protein</fullName>
    </recommendedName>
</protein>
<proteinExistence type="predicted"/>
<feature type="signal peptide" evidence="1">
    <location>
        <begin position="1"/>
        <end position="32"/>
    </location>
</feature>
<keyword evidence="1" id="KW-0732">Signal</keyword>
<keyword evidence="3" id="KW-1185">Reference proteome</keyword>
<evidence type="ECO:0000313" key="3">
    <source>
        <dbReference type="Proteomes" id="UP000800981"/>
    </source>
</evidence>
<dbReference type="Proteomes" id="UP000800981">
    <property type="component" value="Unassembled WGS sequence"/>
</dbReference>